<dbReference type="Pfam" id="PF07310">
    <property type="entry name" value="PAS_5"/>
    <property type="match status" value="1"/>
</dbReference>
<proteinExistence type="predicted"/>
<evidence type="ECO:0000313" key="2">
    <source>
        <dbReference type="Proteomes" id="UP000192917"/>
    </source>
</evidence>
<gene>
    <name evidence="1" type="ORF">SAMN05428998_10818</name>
</gene>
<dbReference type="EMBL" id="FWZX01000008">
    <property type="protein sequence ID" value="SMF23498.1"/>
    <property type="molecule type" value="Genomic_DNA"/>
</dbReference>
<keyword evidence="2" id="KW-1185">Reference proteome</keyword>
<evidence type="ECO:0000313" key="1">
    <source>
        <dbReference type="EMBL" id="SMF23498.1"/>
    </source>
</evidence>
<reference evidence="1 2" key="1">
    <citation type="submission" date="2017-04" db="EMBL/GenBank/DDBJ databases">
        <authorList>
            <person name="Afonso C.L."/>
            <person name="Miller P.J."/>
            <person name="Scott M.A."/>
            <person name="Spackman E."/>
            <person name="Goraichik I."/>
            <person name="Dimitrov K.M."/>
            <person name="Suarez D.L."/>
            <person name="Swayne D.E."/>
        </authorList>
    </citation>
    <scope>NUCLEOTIDE SEQUENCE [LARGE SCALE GENOMIC DNA]</scope>
    <source>
        <strain evidence="1 2">USBA 355</strain>
    </source>
</reference>
<accession>A0A1Y6BVQ6</accession>
<dbReference type="AlphaFoldDB" id="A0A1Y6BVQ6"/>
<protein>
    <submittedName>
        <fullName evidence="1">PAS domain-containing protein</fullName>
    </submittedName>
</protein>
<sequence length="163" mass="18949">MIAASMIVPGSSTRLLSIEDCRPELQELHRLWRELRGERRMPARRDFDPADARRLLPHLMLIDVFPQSPRERRFRVRLHGTAQVDYQGADWTGCYPHQKTDRAPADRLCEVGDQVVASREPWMSTGTLYWLPSKPWSRFETILLPLSDDDETVNMLLGLTVFF</sequence>
<name>A0A1Y6BVQ6_9PROT</name>
<dbReference type="Proteomes" id="UP000192917">
    <property type="component" value="Unassembled WGS sequence"/>
</dbReference>
<dbReference type="RefSeq" id="WP_085122913.1">
    <property type="nucleotide sequence ID" value="NZ_FWZX01000008.1"/>
</dbReference>
<dbReference type="STRING" id="560819.SAMN05428998_10818"/>
<dbReference type="InterPro" id="IPR009922">
    <property type="entry name" value="DUF1457"/>
</dbReference>
<organism evidence="1 2">
    <name type="scientific">Tistlia consotensis USBA 355</name>
    <dbReference type="NCBI Taxonomy" id="560819"/>
    <lineage>
        <taxon>Bacteria</taxon>
        <taxon>Pseudomonadati</taxon>
        <taxon>Pseudomonadota</taxon>
        <taxon>Alphaproteobacteria</taxon>
        <taxon>Rhodospirillales</taxon>
        <taxon>Rhodovibrionaceae</taxon>
        <taxon>Tistlia</taxon>
    </lineage>
</organism>